<name>A0ABR1R4X2_9PEZI</name>
<organism evidence="2 3">
    <name type="scientific">Apiospora marii</name>
    <dbReference type="NCBI Taxonomy" id="335849"/>
    <lineage>
        <taxon>Eukaryota</taxon>
        <taxon>Fungi</taxon>
        <taxon>Dikarya</taxon>
        <taxon>Ascomycota</taxon>
        <taxon>Pezizomycotina</taxon>
        <taxon>Sordariomycetes</taxon>
        <taxon>Xylariomycetidae</taxon>
        <taxon>Amphisphaeriales</taxon>
        <taxon>Apiosporaceae</taxon>
        <taxon>Apiospora</taxon>
    </lineage>
</organism>
<dbReference type="Proteomes" id="UP001396898">
    <property type="component" value="Unassembled WGS sequence"/>
</dbReference>
<sequence>MKSRHGLIQHYRARPDHDECHWDTGRGLTTRVPQARASFSQLDTSLCTIKDMISDGNESVQMAHLVPSQGVMSPPPPGGMNNQWMAQQQPNYGFQQGGGGFNPMAMNQFTDPNNTTFFGGGQFQNTGGWSVPEHWLVVSSVQRFPAQQEDAEALGGRPGGTLGVDQQIRHPRLPQVGDAERSSSWRRERSTWASILVVPCHLYSRRDANRTESYMYNPHEATQRE</sequence>
<dbReference type="EMBL" id="JAQQWI010000019">
    <property type="protein sequence ID" value="KAK7999183.1"/>
    <property type="molecule type" value="Genomic_DNA"/>
</dbReference>
<accession>A0ABR1R4X2</accession>
<comment type="caution">
    <text evidence="2">The sequence shown here is derived from an EMBL/GenBank/DDBJ whole genome shotgun (WGS) entry which is preliminary data.</text>
</comment>
<evidence type="ECO:0000313" key="2">
    <source>
        <dbReference type="EMBL" id="KAK7999183.1"/>
    </source>
</evidence>
<reference evidence="2 3" key="1">
    <citation type="submission" date="2023-01" db="EMBL/GenBank/DDBJ databases">
        <title>Analysis of 21 Apiospora genomes using comparative genomics revels a genus with tremendous synthesis potential of carbohydrate active enzymes and secondary metabolites.</title>
        <authorList>
            <person name="Sorensen T."/>
        </authorList>
    </citation>
    <scope>NUCLEOTIDE SEQUENCE [LARGE SCALE GENOMIC DNA]</scope>
    <source>
        <strain evidence="2 3">CBS 20057</strain>
    </source>
</reference>
<gene>
    <name evidence="2" type="ORF">PG991_014858</name>
</gene>
<keyword evidence="3" id="KW-1185">Reference proteome</keyword>
<evidence type="ECO:0000313" key="3">
    <source>
        <dbReference type="Proteomes" id="UP001396898"/>
    </source>
</evidence>
<evidence type="ECO:0000256" key="1">
    <source>
        <dbReference type="SAM" id="MobiDB-lite"/>
    </source>
</evidence>
<feature type="region of interest" description="Disordered" evidence="1">
    <location>
        <begin position="153"/>
        <end position="184"/>
    </location>
</feature>
<protein>
    <submittedName>
        <fullName evidence="2">Uncharacterized protein</fullName>
    </submittedName>
</protein>
<proteinExistence type="predicted"/>